<dbReference type="EMBL" id="JBHMAS010000048">
    <property type="protein sequence ID" value="MFB9781455.1"/>
    <property type="molecule type" value="Genomic_DNA"/>
</dbReference>
<gene>
    <name evidence="2" type="ORF">ACFFQ6_17335</name>
</gene>
<dbReference type="Proteomes" id="UP001589587">
    <property type="component" value="Unassembled WGS sequence"/>
</dbReference>
<proteinExistence type="predicted"/>
<organism evidence="2 3">
    <name type="scientific">Rhodococcus baikonurensis</name>
    <dbReference type="NCBI Taxonomy" id="172041"/>
    <lineage>
        <taxon>Bacteria</taxon>
        <taxon>Bacillati</taxon>
        <taxon>Actinomycetota</taxon>
        <taxon>Actinomycetes</taxon>
        <taxon>Mycobacteriales</taxon>
        <taxon>Nocardiaceae</taxon>
        <taxon>Rhodococcus</taxon>
        <taxon>Rhodococcus erythropolis group</taxon>
    </lineage>
</organism>
<feature type="region of interest" description="Disordered" evidence="1">
    <location>
        <begin position="373"/>
        <end position="392"/>
    </location>
</feature>
<evidence type="ECO:0000256" key="1">
    <source>
        <dbReference type="SAM" id="MobiDB-lite"/>
    </source>
</evidence>
<name>A0ABV5XG51_9NOCA</name>
<sequence>MTRRRSESERPPHLGSRLSPAPLQSTSKSEDPRTVMFERIDARIRARSRSVSATKNATLALGAWTERAVTHGGLTVSEIARQLGMVRTTLTEFRRQANAAGYTITDEQDEWILQLPAHEFVDCALSAGPLAEIITSTDPSDLVYLSGQPLHRFDLSSRGSVPHLMVRCGDNPDNWFMLSRSGFDGASAADNIRVVLIALGVEMRIIDHITRHTVTHLVLDDDQLRTTKARHLGLPLPEEIEAGRRHLITLTGKFEPSSPSGYFDVDDLVLPGVAGRLFGLLDRHPRFSGVPRGGTIFSTRSVAGAAGFVDDYGTVYPLVIEQGSLQIWVTDFEPTDFTEWLPQEFHSVLHSAGLLPADLADEDPAQALRTLTSTGRGRAPETHLNGGITWLP</sequence>
<protein>
    <submittedName>
        <fullName evidence="2">Uncharacterized protein</fullName>
    </submittedName>
</protein>
<evidence type="ECO:0000313" key="3">
    <source>
        <dbReference type="Proteomes" id="UP001589587"/>
    </source>
</evidence>
<dbReference type="RefSeq" id="WP_155419185.1">
    <property type="nucleotide sequence ID" value="NZ_JBHMAS010000048.1"/>
</dbReference>
<evidence type="ECO:0000313" key="2">
    <source>
        <dbReference type="EMBL" id="MFB9781455.1"/>
    </source>
</evidence>
<feature type="region of interest" description="Disordered" evidence="1">
    <location>
        <begin position="1"/>
        <end position="32"/>
    </location>
</feature>
<accession>A0ABV5XG51</accession>
<comment type="caution">
    <text evidence="2">The sequence shown here is derived from an EMBL/GenBank/DDBJ whole genome shotgun (WGS) entry which is preliminary data.</text>
</comment>
<feature type="compositionally biased region" description="Basic and acidic residues" evidence="1">
    <location>
        <begin position="1"/>
        <end position="12"/>
    </location>
</feature>
<keyword evidence="3" id="KW-1185">Reference proteome</keyword>
<reference evidence="2 3" key="1">
    <citation type="submission" date="2024-09" db="EMBL/GenBank/DDBJ databases">
        <authorList>
            <person name="Sun Q."/>
            <person name="Mori K."/>
        </authorList>
    </citation>
    <scope>NUCLEOTIDE SEQUENCE [LARGE SCALE GENOMIC DNA]</scope>
    <source>
        <strain evidence="2 3">JCM 11411</strain>
    </source>
</reference>